<comment type="caution">
    <text evidence="2">The sequence shown here is derived from an EMBL/GenBank/DDBJ whole genome shotgun (WGS) entry which is preliminary data.</text>
</comment>
<evidence type="ECO:0000313" key="2">
    <source>
        <dbReference type="EMBL" id="GAH91468.1"/>
    </source>
</evidence>
<dbReference type="AlphaFoldDB" id="X1LBJ1"/>
<sequence>VGVAAIIFAIVYANRKKVHCPKCRSKVQFSSEPDAKSEEETEPLTPREKVLK</sequence>
<accession>X1LBJ1</accession>
<feature type="non-terminal residue" evidence="2">
    <location>
        <position position="1"/>
    </location>
</feature>
<name>X1LBJ1_9ZZZZ</name>
<protein>
    <submittedName>
        <fullName evidence="2">Uncharacterized protein</fullName>
    </submittedName>
</protein>
<feature type="non-terminal residue" evidence="2">
    <location>
        <position position="52"/>
    </location>
</feature>
<reference evidence="2" key="1">
    <citation type="journal article" date="2014" name="Front. Microbiol.">
        <title>High frequency of phylogenetically diverse reductive dehalogenase-homologous genes in deep subseafloor sedimentary metagenomes.</title>
        <authorList>
            <person name="Kawai M."/>
            <person name="Futagami T."/>
            <person name="Toyoda A."/>
            <person name="Takaki Y."/>
            <person name="Nishi S."/>
            <person name="Hori S."/>
            <person name="Arai W."/>
            <person name="Tsubouchi T."/>
            <person name="Morono Y."/>
            <person name="Uchiyama I."/>
            <person name="Ito T."/>
            <person name="Fujiyama A."/>
            <person name="Inagaki F."/>
            <person name="Takami H."/>
        </authorList>
    </citation>
    <scope>NUCLEOTIDE SEQUENCE</scope>
    <source>
        <strain evidence="2">Expedition CK06-06</strain>
    </source>
</reference>
<dbReference type="EMBL" id="BARU01049221">
    <property type="protein sequence ID" value="GAH91468.1"/>
    <property type="molecule type" value="Genomic_DNA"/>
</dbReference>
<gene>
    <name evidence="2" type="ORF">S03H2_72621</name>
</gene>
<evidence type="ECO:0000256" key="1">
    <source>
        <dbReference type="SAM" id="MobiDB-lite"/>
    </source>
</evidence>
<feature type="region of interest" description="Disordered" evidence="1">
    <location>
        <begin position="27"/>
        <end position="52"/>
    </location>
</feature>
<proteinExistence type="predicted"/>
<organism evidence="2">
    <name type="scientific">marine sediment metagenome</name>
    <dbReference type="NCBI Taxonomy" id="412755"/>
    <lineage>
        <taxon>unclassified sequences</taxon>
        <taxon>metagenomes</taxon>
        <taxon>ecological metagenomes</taxon>
    </lineage>
</organism>